<gene>
    <name evidence="2" type="ORF">FOZ60_017155</name>
</gene>
<proteinExistence type="predicted"/>
<organism evidence="2 3">
    <name type="scientific">Perkinsus olseni</name>
    <name type="common">Perkinsus atlanticus</name>
    <dbReference type="NCBI Taxonomy" id="32597"/>
    <lineage>
        <taxon>Eukaryota</taxon>
        <taxon>Sar</taxon>
        <taxon>Alveolata</taxon>
        <taxon>Perkinsozoa</taxon>
        <taxon>Perkinsea</taxon>
        <taxon>Perkinsida</taxon>
        <taxon>Perkinsidae</taxon>
        <taxon>Perkinsus</taxon>
    </lineage>
</organism>
<evidence type="ECO:0000313" key="2">
    <source>
        <dbReference type="EMBL" id="KAF4677842.1"/>
    </source>
</evidence>
<dbReference type="Proteomes" id="UP000541610">
    <property type="component" value="Unassembled WGS sequence"/>
</dbReference>
<accession>A0A7J6N1T2</accession>
<evidence type="ECO:0000313" key="3">
    <source>
        <dbReference type="Proteomes" id="UP000541610"/>
    </source>
</evidence>
<name>A0A7J6N1T2_PEROL</name>
<evidence type="ECO:0000256" key="1">
    <source>
        <dbReference type="SAM" id="MobiDB-lite"/>
    </source>
</evidence>
<dbReference type="AlphaFoldDB" id="A0A7J6N1T2"/>
<dbReference type="EMBL" id="JABANP010000953">
    <property type="protein sequence ID" value="KAF4677842.1"/>
    <property type="molecule type" value="Genomic_DNA"/>
</dbReference>
<sequence length="226" mass="25942">MSATRTSATYHKPNGPVAQICRTLGIPADRLEGSYYPGEVDPFYHLDEFSEVMLEFYRLENEPEGHLHVSGRRAACSQEFEGFPEYLRDTRTQPSPEIRDPRNPEQPLELHDRNYAAKSNWPGLEAQAVLPMWLANNIAQLRRSRVAYFSHLAGAPTWMFYNPCEETIPVYRTESVSLILTLHGNPSGFSLPEHYYFFPILSSRKERKETMIGFFLASMCNSFRGV</sequence>
<reference evidence="2 3" key="1">
    <citation type="submission" date="2020-04" db="EMBL/GenBank/DDBJ databases">
        <title>Perkinsus olseni comparative genomics.</title>
        <authorList>
            <person name="Bogema D.R."/>
        </authorList>
    </citation>
    <scope>NUCLEOTIDE SEQUENCE [LARGE SCALE GENOMIC DNA]</scope>
    <source>
        <strain evidence="2">00978-12</strain>
    </source>
</reference>
<protein>
    <submittedName>
        <fullName evidence="2">Uncharacterized protein</fullName>
    </submittedName>
</protein>
<feature type="region of interest" description="Disordered" evidence="1">
    <location>
        <begin position="88"/>
        <end position="108"/>
    </location>
</feature>
<comment type="caution">
    <text evidence="2">The sequence shown here is derived from an EMBL/GenBank/DDBJ whole genome shotgun (WGS) entry which is preliminary data.</text>
</comment>